<name>A0AA37TMT3_9GAMM</name>
<protein>
    <submittedName>
        <fullName evidence="2">Cupin</fullName>
    </submittedName>
</protein>
<sequence length="238" mass="26823">MISYEPSKGQTKIKPMTLRINANFKQRVVIRPDDYQWLDSPMPGVQRMMLDRIGDEVARATSLVRYQPHSEFSAHQHNGGEEILVLAGEFADEHGSYGPGYYLRNPIGTKHKPQIGAAGATILVKLHQFDDKDVSQLAIDSYNQAFRPGLVEGLSVLSLHQFESEQVALVRWAPNTQFSAHKHWGGEEIFVIEGTFYDEWGEYPAGSWIRSPHLSQHKPFTKQDGALLFVKVGHLAVE</sequence>
<proteinExistence type="predicted"/>
<dbReference type="InterPro" id="IPR025979">
    <property type="entry name" value="ChrR-like_cupin_dom"/>
</dbReference>
<dbReference type="InterPro" id="IPR014710">
    <property type="entry name" value="RmlC-like_jellyroll"/>
</dbReference>
<dbReference type="SUPFAM" id="SSF51182">
    <property type="entry name" value="RmlC-like cupins"/>
    <property type="match status" value="2"/>
</dbReference>
<dbReference type="CDD" id="cd20303">
    <property type="entry name" value="cupin_ChrR_1"/>
    <property type="match status" value="2"/>
</dbReference>
<gene>
    <name evidence="2" type="ORF">GCM10007894_05600</name>
</gene>
<feature type="domain" description="ChrR-like cupin" evidence="1">
    <location>
        <begin position="26"/>
        <end position="129"/>
    </location>
</feature>
<evidence type="ECO:0000259" key="1">
    <source>
        <dbReference type="Pfam" id="PF12973"/>
    </source>
</evidence>
<dbReference type="Pfam" id="PF12973">
    <property type="entry name" value="Cupin_7"/>
    <property type="match status" value="2"/>
</dbReference>
<dbReference type="Proteomes" id="UP001157439">
    <property type="component" value="Unassembled WGS sequence"/>
</dbReference>
<reference evidence="2 3" key="1">
    <citation type="journal article" date="2014" name="Int. J. Syst. Evol. Microbiol.">
        <title>Complete genome sequence of Corynebacterium casei LMG S-19264T (=DSM 44701T), isolated from a smear-ripened cheese.</title>
        <authorList>
            <consortium name="US DOE Joint Genome Institute (JGI-PGF)"/>
            <person name="Walter F."/>
            <person name="Albersmeier A."/>
            <person name="Kalinowski J."/>
            <person name="Ruckert C."/>
        </authorList>
    </citation>
    <scope>NUCLEOTIDE SEQUENCE [LARGE SCALE GENOMIC DNA]</scope>
    <source>
        <strain evidence="2 3">NBRC 112785</strain>
    </source>
</reference>
<evidence type="ECO:0000313" key="2">
    <source>
        <dbReference type="EMBL" id="GLS82583.1"/>
    </source>
</evidence>
<evidence type="ECO:0000313" key="3">
    <source>
        <dbReference type="Proteomes" id="UP001157439"/>
    </source>
</evidence>
<keyword evidence="3" id="KW-1185">Reference proteome</keyword>
<organism evidence="2 3">
    <name type="scientific">Paraferrimonas haliotis</name>
    <dbReference type="NCBI Taxonomy" id="2013866"/>
    <lineage>
        <taxon>Bacteria</taxon>
        <taxon>Pseudomonadati</taxon>
        <taxon>Pseudomonadota</taxon>
        <taxon>Gammaproteobacteria</taxon>
        <taxon>Alteromonadales</taxon>
        <taxon>Ferrimonadaceae</taxon>
        <taxon>Paraferrimonas</taxon>
    </lineage>
</organism>
<accession>A0AA37TMT3</accession>
<dbReference type="AlphaFoldDB" id="A0AA37TMT3"/>
<dbReference type="Gene3D" id="2.60.120.10">
    <property type="entry name" value="Jelly Rolls"/>
    <property type="match status" value="1"/>
</dbReference>
<feature type="domain" description="ChrR-like cupin" evidence="1">
    <location>
        <begin position="144"/>
        <end position="236"/>
    </location>
</feature>
<dbReference type="InterPro" id="IPR011051">
    <property type="entry name" value="RmlC_Cupin_sf"/>
</dbReference>
<dbReference type="EMBL" id="BSPO01000002">
    <property type="protein sequence ID" value="GLS82583.1"/>
    <property type="molecule type" value="Genomic_DNA"/>
</dbReference>
<comment type="caution">
    <text evidence="2">The sequence shown here is derived from an EMBL/GenBank/DDBJ whole genome shotgun (WGS) entry which is preliminary data.</text>
</comment>